<evidence type="ECO:0000313" key="1">
    <source>
        <dbReference type="EMBL" id="NVI45775.1"/>
    </source>
</evidence>
<accession>A0A973W267</accession>
<evidence type="ECO:0000313" key="2">
    <source>
        <dbReference type="EMBL" id="WXC76674.1"/>
    </source>
</evidence>
<organism evidence="1">
    <name type="scientific">Bradyrhizobium septentrionale</name>
    <dbReference type="NCBI Taxonomy" id="1404411"/>
    <lineage>
        <taxon>Bacteria</taxon>
        <taxon>Pseudomonadati</taxon>
        <taxon>Pseudomonadota</taxon>
        <taxon>Alphaproteobacteria</taxon>
        <taxon>Hyphomicrobiales</taxon>
        <taxon>Nitrobacteraceae</taxon>
        <taxon>Bradyrhizobium</taxon>
    </lineage>
</organism>
<reference evidence="2" key="3">
    <citation type="submission" date="2024-03" db="EMBL/GenBank/DDBJ databases">
        <authorList>
            <person name="Bromfield E.S.P."/>
            <person name="Cloutier S."/>
        </authorList>
    </citation>
    <scope>NUCLEOTIDE SEQUENCE</scope>
    <source>
        <strain evidence="2">5S5</strain>
    </source>
</reference>
<name>A0A973W267_9BRAD</name>
<keyword evidence="3" id="KW-1185">Reference proteome</keyword>
<gene>
    <name evidence="1" type="ORF">HAP48_023005</name>
    <name evidence="2" type="ORF">WDK88_24660</name>
</gene>
<dbReference type="EMBL" id="CP147711">
    <property type="protein sequence ID" value="WXC76674.1"/>
    <property type="molecule type" value="Genomic_DNA"/>
</dbReference>
<evidence type="ECO:0000313" key="3">
    <source>
        <dbReference type="Proteomes" id="UP001432046"/>
    </source>
</evidence>
<dbReference type="Proteomes" id="UP001432046">
    <property type="component" value="Chromosome"/>
</dbReference>
<dbReference type="RefSeq" id="WP_156928798.1">
    <property type="nucleotide sequence ID" value="NZ_CP088285.1"/>
</dbReference>
<reference evidence="2" key="2">
    <citation type="journal article" date="2021" name="Int. J. Syst. Evol. Microbiol.">
        <title>Bradyrhizobium septentrionale sp. nov. (sv. septentrionale) and Bradyrhizobium quebecense sp. nov. (sv. septentrionale) associated with legumes native to Canada possess rearranged symbiosis genes and numerous insertion sequences.</title>
        <authorList>
            <person name="Bromfield E.S.P."/>
            <person name="Cloutier S."/>
        </authorList>
    </citation>
    <scope>NUCLEOTIDE SEQUENCE</scope>
    <source>
        <strain evidence="2">5S5</strain>
    </source>
</reference>
<proteinExistence type="predicted"/>
<dbReference type="EMBL" id="JAAOLE020000001">
    <property type="protein sequence ID" value="NVI45775.1"/>
    <property type="molecule type" value="Genomic_DNA"/>
</dbReference>
<sequence length="57" mass="6262">MLVYPVPAEVTQARVQLVVDQTAKAQPRVISEDVLDVFAAKNQAVRDAVETILDIKV</sequence>
<dbReference type="AlphaFoldDB" id="A0A973W267"/>
<reference evidence="1" key="1">
    <citation type="submission" date="2020-06" db="EMBL/GenBank/DDBJ databases">
        <title>Whole Genome Sequence of Bradyrhizobium sp. Strain 1S1.</title>
        <authorList>
            <person name="Bromfield E.S.P."/>
            <person name="Cloutier S."/>
        </authorList>
    </citation>
    <scope>NUCLEOTIDE SEQUENCE [LARGE SCALE GENOMIC DNA]</scope>
    <source>
        <strain evidence="1">1S1</strain>
    </source>
</reference>
<protein>
    <submittedName>
        <fullName evidence="1">Uncharacterized protein</fullName>
    </submittedName>
</protein>